<dbReference type="KEGG" id="lak:106175621"/>
<dbReference type="PANTHER" id="PTHR34914:SF1">
    <property type="entry name" value="LYMPHOCYTE EXPANSION MOLECULE"/>
    <property type="match status" value="1"/>
</dbReference>
<reference evidence="2" key="1">
    <citation type="submission" date="2025-08" db="UniProtKB">
        <authorList>
            <consortium name="RefSeq"/>
        </authorList>
    </citation>
    <scope>IDENTIFICATION</scope>
    <source>
        <tissue evidence="2">Gonads</tissue>
    </source>
</reference>
<accession>A0A1S3JSZ9</accession>
<dbReference type="PANTHER" id="PTHR34914">
    <property type="entry name" value="LYMPHOCYTE EXPANSION MOLECULE"/>
    <property type="match status" value="1"/>
</dbReference>
<keyword evidence="1" id="KW-1185">Reference proteome</keyword>
<dbReference type="Pfam" id="PF07004">
    <property type="entry name" value="SHIPPO-rpt"/>
    <property type="match status" value="2"/>
</dbReference>
<gene>
    <name evidence="2" type="primary">LOC106175621</name>
</gene>
<protein>
    <submittedName>
        <fullName evidence="2">Lymphocyte expansion molecule</fullName>
    </submittedName>
</protein>
<dbReference type="RefSeq" id="XP_013413164.1">
    <property type="nucleotide sequence ID" value="XM_013557710.1"/>
</dbReference>
<sequence length="423" mass="47358">MAEKKYKGAPFGTQTARFDVSAVHPKNKMPGTFTQTPYCRVSMESLNRTRGPGKYAVEVGGFSPKSVEERASGPGWARQYEVQRMAAMPHLLHKEQWELKRLLKRKLAPGTYNIKDFLETSDERPRSIYGICATKEPRFRNTVTNATPGPGTYGIGGVPHAALEQKEMASTSTVGMLDAVSSMPRSLPLVGSDLGPGSYNFESFTKQLERKVTSLRGPYDLFSGQRNKPITTGHLAVPTWHTLGPGQYDLKSFVDDWGTIHKKKHGKMGKVQQHPDKPSERILVSTLSQCPKEMGAPGPGAYNAKEISKPQAHNSPGFLSSARRDDRMAQKFFTRNFNPVGAGRYDVQKWEEAQHVNGHESVFKSKSGKISLKREQFLKERLRAKDVPFKERVFIIPPEKPDDYMTKTDMHMQFSKKKAVTVA</sequence>
<name>A0A1S3JSZ9_LINAN</name>
<proteinExistence type="predicted"/>
<dbReference type="InterPro" id="IPR010736">
    <property type="entry name" value="SHIPPO-rpt"/>
</dbReference>
<dbReference type="OrthoDB" id="6275292at2759"/>
<dbReference type="GeneID" id="106175621"/>
<organism evidence="1 2">
    <name type="scientific">Lingula anatina</name>
    <name type="common">Brachiopod</name>
    <name type="synonym">Lingula unguis</name>
    <dbReference type="NCBI Taxonomy" id="7574"/>
    <lineage>
        <taxon>Eukaryota</taxon>
        <taxon>Metazoa</taxon>
        <taxon>Spiralia</taxon>
        <taxon>Lophotrochozoa</taxon>
        <taxon>Brachiopoda</taxon>
        <taxon>Linguliformea</taxon>
        <taxon>Lingulata</taxon>
        <taxon>Lingulida</taxon>
        <taxon>Linguloidea</taxon>
        <taxon>Lingulidae</taxon>
        <taxon>Lingula</taxon>
    </lineage>
</organism>
<dbReference type="Proteomes" id="UP000085678">
    <property type="component" value="Unplaced"/>
</dbReference>
<evidence type="ECO:0000313" key="2">
    <source>
        <dbReference type="RefSeq" id="XP_013413164.1"/>
    </source>
</evidence>
<evidence type="ECO:0000313" key="1">
    <source>
        <dbReference type="Proteomes" id="UP000085678"/>
    </source>
</evidence>
<dbReference type="AlphaFoldDB" id="A0A1S3JSZ9"/>
<dbReference type="InParanoid" id="A0A1S3JSZ9"/>
<dbReference type="InterPro" id="IPR033557">
    <property type="entry name" value="CIMAP2"/>
</dbReference>
<dbReference type="OMA" id="SSQMIMG"/>